<evidence type="ECO:0000313" key="9">
    <source>
        <dbReference type="Proteomes" id="UP000002770"/>
    </source>
</evidence>
<evidence type="ECO:0000256" key="5">
    <source>
        <dbReference type="ARBA" id="ARBA00023136"/>
    </source>
</evidence>
<dbReference type="InterPro" id="IPR023408">
    <property type="entry name" value="MscS_beta-dom_sf"/>
</dbReference>
<dbReference type="InterPro" id="IPR011014">
    <property type="entry name" value="MscS_channel_TM-2"/>
</dbReference>
<sequence>MESTLEYVKHLQWGHIAFALILLFFGYFFAKKISYLVGRLIENKFSKHHAMLSSRIVYYSLFLLFLVSALHEMGFKLTILLGTAGLFTVALSFASQTAASNLISGVFLLFERPFKVGDVISIKDIKGTVETIDWLSTKIKTSDNRLIRIPNEGLIKSEITNLSIYPQKRDEIILRIDAAHNLANIKILLKDICDECIHILPKPSTKILLSQMIDSGGVELQLLYWSKSDLAVVRDEVLTAIKTTFERERITFVPERTANQLIRKEKPVNMLSSIDL</sequence>
<evidence type="ECO:0000313" key="8">
    <source>
        <dbReference type="EMBL" id="EHL30615.1"/>
    </source>
</evidence>
<name>G9EQ40_9GAMM</name>
<comment type="subcellular location">
    <subcellularLocation>
        <location evidence="6">Cell inner membrane</location>
        <topology evidence="6">Multi-pass membrane protein</topology>
    </subcellularLocation>
    <subcellularLocation>
        <location evidence="1">Membrane</location>
        <topology evidence="1">Multi-pass membrane protein</topology>
    </subcellularLocation>
</comment>
<dbReference type="InterPro" id="IPR006685">
    <property type="entry name" value="MscS_channel_2nd"/>
</dbReference>
<reference evidence="8 9" key="1">
    <citation type="journal article" date="2011" name="BMC Genomics">
        <title>Insight into cross-talk between intra-amoebal pathogens.</title>
        <authorList>
            <person name="Gimenez G."/>
            <person name="Bertelli C."/>
            <person name="Moliner C."/>
            <person name="Robert C."/>
            <person name="Raoult D."/>
            <person name="Fournier P.E."/>
            <person name="Greub G."/>
        </authorList>
    </citation>
    <scope>NUCLEOTIDE SEQUENCE [LARGE SCALE GENOMIC DNA]</scope>
    <source>
        <strain evidence="8 9">LLAP12</strain>
    </source>
</reference>
<dbReference type="Pfam" id="PF00924">
    <property type="entry name" value="MS_channel_2nd"/>
    <property type="match status" value="1"/>
</dbReference>
<gene>
    <name evidence="8" type="ORF">LDG_7384</name>
</gene>
<evidence type="ECO:0000256" key="6">
    <source>
        <dbReference type="RuleBase" id="RU369025"/>
    </source>
</evidence>
<dbReference type="Proteomes" id="UP000002770">
    <property type="component" value="Unassembled WGS sequence"/>
</dbReference>
<dbReference type="GO" id="GO:0008381">
    <property type="term" value="F:mechanosensitive monoatomic ion channel activity"/>
    <property type="evidence" value="ECO:0007669"/>
    <property type="project" value="InterPro"/>
</dbReference>
<evidence type="ECO:0000256" key="1">
    <source>
        <dbReference type="ARBA" id="ARBA00004141"/>
    </source>
</evidence>
<feature type="transmembrane region" description="Helical" evidence="6">
    <location>
        <begin position="50"/>
        <end position="71"/>
    </location>
</feature>
<keyword evidence="5 6" id="KW-0472">Membrane</keyword>
<feature type="domain" description="Mechanosensitive ion channel MscS" evidence="7">
    <location>
        <begin position="99"/>
        <end position="163"/>
    </location>
</feature>
<accession>G9EQ40</accession>
<comment type="function">
    <text evidence="6">Mechanosensitive channel that participates in the regulation of osmotic pressure changes within the cell, opening in response to stretch forces in the membrane lipid bilayer, without the need for other proteins. Contributes to normal resistance to hypoosmotic shock. Forms an ion channel of 1.0 nanosiemens conductance with a slight preference for anions.</text>
</comment>
<keyword evidence="6" id="KW-0406">Ion transport</keyword>
<dbReference type="InterPro" id="IPR010920">
    <property type="entry name" value="LSM_dom_sf"/>
</dbReference>
<dbReference type="AlphaFoldDB" id="G9EQ40"/>
<proteinExistence type="inferred from homology"/>
<protein>
    <recommendedName>
        <fullName evidence="6">Small-conductance mechanosensitive channel</fullName>
    </recommendedName>
</protein>
<dbReference type="PANTHER" id="PTHR30221">
    <property type="entry name" value="SMALL-CONDUCTANCE MECHANOSENSITIVE CHANNEL"/>
    <property type="match status" value="1"/>
</dbReference>
<keyword evidence="3 6" id="KW-0812">Transmembrane</keyword>
<keyword evidence="6" id="KW-0813">Transport</keyword>
<organism evidence="8 9">
    <name type="scientific">Legionella drancourtii LLAP12</name>
    <dbReference type="NCBI Taxonomy" id="658187"/>
    <lineage>
        <taxon>Bacteria</taxon>
        <taxon>Pseudomonadati</taxon>
        <taxon>Pseudomonadota</taxon>
        <taxon>Gammaproteobacteria</taxon>
        <taxon>Legionellales</taxon>
        <taxon>Legionellaceae</taxon>
        <taxon>Legionella</taxon>
    </lineage>
</organism>
<dbReference type="GO" id="GO:0005886">
    <property type="term" value="C:plasma membrane"/>
    <property type="evidence" value="ECO:0007669"/>
    <property type="project" value="UniProtKB-SubCell"/>
</dbReference>
<comment type="subunit">
    <text evidence="6">Homoheptamer.</text>
</comment>
<dbReference type="FunCoup" id="G9EQ40">
    <property type="interactions" value="206"/>
</dbReference>
<dbReference type="SUPFAM" id="SSF82861">
    <property type="entry name" value="Mechanosensitive channel protein MscS (YggB), transmembrane region"/>
    <property type="match status" value="1"/>
</dbReference>
<dbReference type="Gene3D" id="3.30.70.100">
    <property type="match status" value="1"/>
</dbReference>
<dbReference type="HOGENOM" id="CLU_037945_1_0_6"/>
<dbReference type="PROSITE" id="PS01246">
    <property type="entry name" value="UPF0003"/>
    <property type="match status" value="1"/>
</dbReference>
<dbReference type="InterPro" id="IPR045275">
    <property type="entry name" value="MscS_archaea/bacteria_type"/>
</dbReference>
<dbReference type="Gene3D" id="1.10.287.1260">
    <property type="match status" value="1"/>
</dbReference>
<evidence type="ECO:0000256" key="2">
    <source>
        <dbReference type="ARBA" id="ARBA00008017"/>
    </source>
</evidence>
<feature type="transmembrane region" description="Helical" evidence="6">
    <location>
        <begin position="77"/>
        <end position="110"/>
    </location>
</feature>
<comment type="similarity">
    <text evidence="2 6">Belongs to the MscS (TC 1.A.23) family.</text>
</comment>
<dbReference type="RefSeq" id="WP_006871295.1">
    <property type="nucleotide sequence ID" value="NZ_JH413828.1"/>
</dbReference>
<keyword evidence="4 6" id="KW-1133">Transmembrane helix</keyword>
<dbReference type="OrthoDB" id="9799209at2"/>
<feature type="transmembrane region" description="Helical" evidence="6">
    <location>
        <begin position="12"/>
        <end position="30"/>
    </location>
</feature>
<evidence type="ECO:0000256" key="3">
    <source>
        <dbReference type="ARBA" id="ARBA00022692"/>
    </source>
</evidence>
<evidence type="ECO:0000256" key="4">
    <source>
        <dbReference type="ARBA" id="ARBA00022989"/>
    </source>
</evidence>
<dbReference type="PANTHER" id="PTHR30221:SF20">
    <property type="entry name" value="SMALL-CONDUCTANCE MECHANOSENSITIVE CHANNEL"/>
    <property type="match status" value="1"/>
</dbReference>
<dbReference type="Gene3D" id="2.30.30.60">
    <property type="match status" value="1"/>
</dbReference>
<comment type="caution">
    <text evidence="6">Lacks conserved residue(s) required for the propagation of feature annotation.</text>
</comment>
<dbReference type="eggNOG" id="COG0668">
    <property type="taxonomic scope" value="Bacteria"/>
</dbReference>
<evidence type="ECO:0000259" key="7">
    <source>
        <dbReference type="Pfam" id="PF00924"/>
    </source>
</evidence>
<dbReference type="SUPFAM" id="SSF50182">
    <property type="entry name" value="Sm-like ribonucleoproteins"/>
    <property type="match status" value="1"/>
</dbReference>
<keyword evidence="6" id="KW-0997">Cell inner membrane</keyword>
<dbReference type="InterPro" id="IPR006686">
    <property type="entry name" value="MscS_channel_CS"/>
</dbReference>
<keyword evidence="6" id="KW-0407">Ion channel</keyword>
<dbReference type="InParanoid" id="G9EQ40"/>
<keyword evidence="6" id="KW-1003">Cell membrane</keyword>
<keyword evidence="9" id="KW-1185">Reference proteome</keyword>
<dbReference type="EMBL" id="JH413828">
    <property type="protein sequence ID" value="EHL30615.1"/>
    <property type="molecule type" value="Genomic_DNA"/>
</dbReference>